<comment type="similarity">
    <text evidence="4 15">Belongs to the peptidase M16 family.</text>
</comment>
<dbReference type="PANTHER" id="PTHR11851">
    <property type="entry name" value="METALLOPROTEASE"/>
    <property type="match status" value="1"/>
</dbReference>
<dbReference type="PANTHER" id="PTHR11851:SF149">
    <property type="entry name" value="GH01077P"/>
    <property type="match status" value="1"/>
</dbReference>
<dbReference type="Gene3D" id="3.30.830.10">
    <property type="entry name" value="Metalloenzyme, LuxS/M16 peptidase-like"/>
    <property type="match status" value="2"/>
</dbReference>
<dbReference type="InterPro" id="IPR007863">
    <property type="entry name" value="Peptidase_M16_C"/>
</dbReference>
<evidence type="ECO:0000256" key="7">
    <source>
        <dbReference type="ARBA" id="ARBA00022723"/>
    </source>
</evidence>
<dbReference type="STRING" id="1555241.A0A4P9XFJ5"/>
<protein>
    <recommendedName>
        <fullName evidence="5">mitochondrial processing peptidase</fullName>
        <ecNumber evidence="5">3.4.24.64</ecNumber>
    </recommendedName>
    <alternativeName>
        <fullName evidence="13">Beta-MPP</fullName>
    </alternativeName>
</protein>
<evidence type="ECO:0000256" key="8">
    <source>
        <dbReference type="ARBA" id="ARBA00022801"/>
    </source>
</evidence>
<evidence type="ECO:0000256" key="6">
    <source>
        <dbReference type="ARBA" id="ARBA00022670"/>
    </source>
</evidence>
<evidence type="ECO:0000259" key="17">
    <source>
        <dbReference type="Pfam" id="PF05193"/>
    </source>
</evidence>
<evidence type="ECO:0000256" key="12">
    <source>
        <dbReference type="ARBA" id="ARBA00023128"/>
    </source>
</evidence>
<keyword evidence="7" id="KW-0479">Metal-binding</keyword>
<dbReference type="InterPro" id="IPR050361">
    <property type="entry name" value="MPP/UQCRC_Complex"/>
</dbReference>
<comment type="function">
    <text evidence="14">Catalytic subunit of the essential mitochondrial processing protease (MPP), which cleaves the mitochondrial sequence off newly imported precursors proteins. Preferentially, cleaves after an arginine at position P2.</text>
</comment>
<dbReference type="GO" id="GO:0006627">
    <property type="term" value="P:protein processing involved in protein targeting to mitochondrion"/>
    <property type="evidence" value="ECO:0007669"/>
    <property type="project" value="TreeGrafter"/>
</dbReference>
<organism evidence="18 19">
    <name type="scientific">Caulochytrium protostelioides</name>
    <dbReference type="NCBI Taxonomy" id="1555241"/>
    <lineage>
        <taxon>Eukaryota</taxon>
        <taxon>Fungi</taxon>
        <taxon>Fungi incertae sedis</taxon>
        <taxon>Chytridiomycota</taxon>
        <taxon>Chytridiomycota incertae sedis</taxon>
        <taxon>Chytridiomycetes</taxon>
        <taxon>Caulochytriales</taxon>
        <taxon>Caulochytriaceae</taxon>
        <taxon>Caulochytrium</taxon>
    </lineage>
</organism>
<dbReference type="OrthoDB" id="10251424at2759"/>
<dbReference type="GO" id="GO:0046872">
    <property type="term" value="F:metal ion binding"/>
    <property type="evidence" value="ECO:0007669"/>
    <property type="project" value="UniProtKB-KW"/>
</dbReference>
<dbReference type="Pfam" id="PF00675">
    <property type="entry name" value="Peptidase_M16"/>
    <property type="match status" value="1"/>
</dbReference>
<evidence type="ECO:0000313" key="18">
    <source>
        <dbReference type="EMBL" id="RKP04001.1"/>
    </source>
</evidence>
<keyword evidence="19" id="KW-1185">Reference proteome</keyword>
<evidence type="ECO:0000256" key="15">
    <source>
        <dbReference type="RuleBase" id="RU004447"/>
    </source>
</evidence>
<sequence>MAAFTSTVPKVSASAPSQEIAHPYADSLNKVAATQVTRLSNGFTIATEANPHVRTATVGVWINAGSRSETKETNGVAHFLEHMAFKGTKSRTQTQLETQIENMGGHLNAYTSREQTVYYAKALDSDVNTATEILSDILQGASLNNDAIERERGTILREAEEVEKNKEEVVFDHLHATAFQQSSLGYTILGPQQNIESITRKNLEDYIKANYTPERMVLSAAGAVDHAALVKKAEALFGSLARGQGVKAQKKPHFFGSDVRARYDSHPTCHVAFAVEGASWTSPDYWPLLVAQSIIGTWDRGMGAAGLSGSRLAQVVHENGLANNFMAFNTSYSDTGMFGVYAVTENADNLINLTHVIQQEWHRLAMNVSAGELLRAKNALKTSMLLALDGTTATAEDIGRQMLVYGRRLAPWEVDGLIESVTAEDVMRVAGQYIYDQEVAVVGYGPIENLPDYNRIRSAMSPIYY</sequence>
<evidence type="ECO:0000256" key="5">
    <source>
        <dbReference type="ARBA" id="ARBA00012299"/>
    </source>
</evidence>
<dbReference type="EMBL" id="ML014115">
    <property type="protein sequence ID" value="RKP04001.1"/>
    <property type="molecule type" value="Genomic_DNA"/>
</dbReference>
<dbReference type="GO" id="GO:0005759">
    <property type="term" value="C:mitochondrial matrix"/>
    <property type="evidence" value="ECO:0007669"/>
    <property type="project" value="UniProtKB-ARBA"/>
</dbReference>
<dbReference type="InterPro" id="IPR011249">
    <property type="entry name" value="Metalloenz_LuxS/M16"/>
</dbReference>
<evidence type="ECO:0000256" key="2">
    <source>
        <dbReference type="ARBA" id="ARBA00001947"/>
    </source>
</evidence>
<keyword evidence="8" id="KW-0378">Hydrolase</keyword>
<feature type="domain" description="Peptidase M16 C-terminal" evidence="17">
    <location>
        <begin position="197"/>
        <end position="380"/>
    </location>
</feature>
<keyword evidence="10" id="KW-0809">Transit peptide</keyword>
<evidence type="ECO:0000256" key="9">
    <source>
        <dbReference type="ARBA" id="ARBA00022833"/>
    </source>
</evidence>
<dbReference type="GO" id="GO:0004222">
    <property type="term" value="F:metalloendopeptidase activity"/>
    <property type="evidence" value="ECO:0007669"/>
    <property type="project" value="UniProtKB-EC"/>
</dbReference>
<dbReference type="FunFam" id="3.30.830.10:FF:000002">
    <property type="entry name" value="Mitochondrial-processing peptidase subunit beta"/>
    <property type="match status" value="1"/>
</dbReference>
<comment type="subcellular location">
    <subcellularLocation>
        <location evidence="3">Mitochondrion</location>
    </subcellularLocation>
</comment>
<evidence type="ECO:0000256" key="10">
    <source>
        <dbReference type="ARBA" id="ARBA00022946"/>
    </source>
</evidence>
<feature type="domain" description="Peptidase M16 N-terminal" evidence="16">
    <location>
        <begin position="45"/>
        <end position="191"/>
    </location>
</feature>
<evidence type="ECO:0000313" key="19">
    <source>
        <dbReference type="Proteomes" id="UP000274922"/>
    </source>
</evidence>
<comment type="cofactor">
    <cofactor evidence="2">
        <name>Zn(2+)</name>
        <dbReference type="ChEBI" id="CHEBI:29105"/>
    </cofactor>
</comment>
<dbReference type="Pfam" id="PF05193">
    <property type="entry name" value="Peptidase_M16_C"/>
    <property type="match status" value="1"/>
</dbReference>
<evidence type="ECO:0000259" key="16">
    <source>
        <dbReference type="Pfam" id="PF00675"/>
    </source>
</evidence>
<gene>
    <name evidence="18" type="ORF">CXG81DRAFT_8833</name>
</gene>
<keyword evidence="9" id="KW-0862">Zinc</keyword>
<evidence type="ECO:0000256" key="1">
    <source>
        <dbReference type="ARBA" id="ARBA00001098"/>
    </source>
</evidence>
<keyword evidence="6" id="KW-0645">Protease</keyword>
<name>A0A4P9XFJ5_9FUNG</name>
<evidence type="ECO:0000256" key="11">
    <source>
        <dbReference type="ARBA" id="ARBA00023049"/>
    </source>
</evidence>
<dbReference type="PROSITE" id="PS00143">
    <property type="entry name" value="INSULINASE"/>
    <property type="match status" value="1"/>
</dbReference>
<comment type="catalytic activity">
    <reaction evidence="1">
        <text>Release of N-terminal transit peptides from precursor proteins imported into the mitochondrion, typically with Arg in position P2.</text>
        <dbReference type="EC" id="3.4.24.64"/>
    </reaction>
</comment>
<keyword evidence="12" id="KW-0496">Mitochondrion</keyword>
<dbReference type="SUPFAM" id="SSF63411">
    <property type="entry name" value="LuxS/MPP-like metallohydrolase"/>
    <property type="match status" value="2"/>
</dbReference>
<keyword evidence="11" id="KW-0482">Metalloprotease</keyword>
<evidence type="ECO:0000256" key="14">
    <source>
        <dbReference type="ARBA" id="ARBA00045757"/>
    </source>
</evidence>
<evidence type="ECO:0000256" key="13">
    <source>
        <dbReference type="ARBA" id="ARBA00031018"/>
    </source>
</evidence>
<dbReference type="FunFam" id="3.30.830.10:FF:000001">
    <property type="entry name" value="Mitochondrial-processing peptidase subunit beta, mitochondrial"/>
    <property type="match status" value="1"/>
</dbReference>
<accession>A0A4P9XFJ5</accession>
<reference evidence="19" key="1">
    <citation type="journal article" date="2018" name="Nat. Microbiol.">
        <title>Leveraging single-cell genomics to expand the fungal tree of life.</title>
        <authorList>
            <person name="Ahrendt S.R."/>
            <person name="Quandt C.A."/>
            <person name="Ciobanu D."/>
            <person name="Clum A."/>
            <person name="Salamov A."/>
            <person name="Andreopoulos B."/>
            <person name="Cheng J.F."/>
            <person name="Woyke T."/>
            <person name="Pelin A."/>
            <person name="Henrissat B."/>
            <person name="Reynolds N.K."/>
            <person name="Benny G.L."/>
            <person name="Smith M.E."/>
            <person name="James T.Y."/>
            <person name="Grigoriev I.V."/>
        </authorList>
    </citation>
    <scope>NUCLEOTIDE SEQUENCE [LARGE SCALE GENOMIC DNA]</scope>
    <source>
        <strain evidence="19">ATCC 52028</strain>
    </source>
</reference>
<dbReference type="InterPro" id="IPR001431">
    <property type="entry name" value="Pept_M16_Zn_BS"/>
</dbReference>
<dbReference type="Proteomes" id="UP000274922">
    <property type="component" value="Unassembled WGS sequence"/>
</dbReference>
<evidence type="ECO:0000256" key="4">
    <source>
        <dbReference type="ARBA" id="ARBA00007261"/>
    </source>
</evidence>
<dbReference type="AlphaFoldDB" id="A0A4P9XFJ5"/>
<proteinExistence type="inferred from homology"/>
<evidence type="ECO:0000256" key="3">
    <source>
        <dbReference type="ARBA" id="ARBA00004173"/>
    </source>
</evidence>
<dbReference type="EC" id="3.4.24.64" evidence="5"/>
<dbReference type="InterPro" id="IPR011765">
    <property type="entry name" value="Pept_M16_N"/>
</dbReference>